<reference evidence="3 4" key="1">
    <citation type="submission" date="2021-06" db="EMBL/GenBank/DDBJ databases">
        <title>Bacillus sp. RD4P76, an endophyte from a halophyte.</title>
        <authorList>
            <person name="Sun J.-Q."/>
        </authorList>
    </citation>
    <scope>NUCLEOTIDE SEQUENCE [LARGE SCALE GENOMIC DNA]</scope>
    <source>
        <strain evidence="3 4">CGMCC 1.15917</strain>
    </source>
</reference>
<dbReference type="Proteomes" id="UP000784880">
    <property type="component" value="Unassembled WGS sequence"/>
</dbReference>
<keyword evidence="1" id="KW-0472">Membrane</keyword>
<feature type="transmembrane region" description="Helical" evidence="1">
    <location>
        <begin position="180"/>
        <end position="197"/>
    </location>
</feature>
<sequence length="321" mass="37619">MEKVCKWIDNIKDSDLCLREVNPHYHNKDLQSYLSYYRFATEKIDEYRCGLLKVNSKNLFIQFFLKDYSKATIFLVHGYLDHSGGLSRTINFLLENDYQVVVLDLPGHGFSEGEEGVISNFKDYLVAVEEGYRNIHEFISVSLLYGFGHSTGGALLFHAASENKIQLNGIILVAPLFYPYRWNLIKGFLLFIGKYIPRKKRSFKKNSNDRVYRNFIKHDPLQVKVLQSAWVRAMNEWQADFTDCPNLDHPVYFIQGTKDKTVDWQKNIAFYRNKCSKFQVALFQRGRHQLLNERVEIRELVHRQVVSLLNSWSNASKEPKK</sequence>
<accession>A0ABS6JMS1</accession>
<name>A0ABS6JMS1_9BACI</name>
<dbReference type="InterPro" id="IPR022742">
    <property type="entry name" value="Hydrolase_4"/>
</dbReference>
<evidence type="ECO:0000313" key="3">
    <source>
        <dbReference type="EMBL" id="MBU9714828.1"/>
    </source>
</evidence>
<comment type="caution">
    <text evidence="3">The sequence shown here is derived from an EMBL/GenBank/DDBJ whole genome shotgun (WGS) entry which is preliminary data.</text>
</comment>
<keyword evidence="4" id="KW-1185">Reference proteome</keyword>
<dbReference type="InterPro" id="IPR051044">
    <property type="entry name" value="MAG_DAG_Lipase"/>
</dbReference>
<evidence type="ECO:0000259" key="2">
    <source>
        <dbReference type="Pfam" id="PF12146"/>
    </source>
</evidence>
<evidence type="ECO:0000313" key="4">
    <source>
        <dbReference type="Proteomes" id="UP000784880"/>
    </source>
</evidence>
<feature type="domain" description="Serine aminopeptidase S33" evidence="2">
    <location>
        <begin position="69"/>
        <end position="294"/>
    </location>
</feature>
<protein>
    <submittedName>
        <fullName evidence="3">Lysophospholipase</fullName>
    </submittedName>
</protein>
<dbReference type="EMBL" id="JAHQCS010000186">
    <property type="protein sequence ID" value="MBU9714828.1"/>
    <property type="molecule type" value="Genomic_DNA"/>
</dbReference>
<evidence type="ECO:0000256" key="1">
    <source>
        <dbReference type="SAM" id="Phobius"/>
    </source>
</evidence>
<keyword evidence="1" id="KW-0812">Transmembrane</keyword>
<dbReference type="PANTHER" id="PTHR11614">
    <property type="entry name" value="PHOSPHOLIPASE-RELATED"/>
    <property type="match status" value="1"/>
</dbReference>
<dbReference type="RefSeq" id="WP_217069652.1">
    <property type="nucleotide sequence ID" value="NZ_JAHQCS010000186.1"/>
</dbReference>
<feature type="transmembrane region" description="Helical" evidence="1">
    <location>
        <begin position="138"/>
        <end position="160"/>
    </location>
</feature>
<keyword evidence="1" id="KW-1133">Transmembrane helix</keyword>
<gene>
    <name evidence="3" type="ORF">KS419_24075</name>
</gene>
<dbReference type="Pfam" id="PF12146">
    <property type="entry name" value="Hydrolase_4"/>
    <property type="match status" value="1"/>
</dbReference>
<organism evidence="3 4">
    <name type="scientific">Evansella tamaricis</name>
    <dbReference type="NCBI Taxonomy" id="2069301"/>
    <lineage>
        <taxon>Bacteria</taxon>
        <taxon>Bacillati</taxon>
        <taxon>Bacillota</taxon>
        <taxon>Bacilli</taxon>
        <taxon>Bacillales</taxon>
        <taxon>Bacillaceae</taxon>
        <taxon>Evansella</taxon>
    </lineage>
</organism>
<proteinExistence type="predicted"/>